<proteinExistence type="predicted"/>
<protein>
    <recommendedName>
        <fullName evidence="4">Nephrocystin 3-like N-terminal domain-containing protein</fullName>
    </recommendedName>
</protein>
<dbReference type="InterPro" id="IPR056884">
    <property type="entry name" value="NPHP3-like_N"/>
</dbReference>
<keyword evidence="2" id="KW-0040">ANK repeat</keyword>
<organism evidence="5 6">
    <name type="scientific">Triangularia verruculosa</name>
    <dbReference type="NCBI Taxonomy" id="2587418"/>
    <lineage>
        <taxon>Eukaryota</taxon>
        <taxon>Fungi</taxon>
        <taxon>Dikarya</taxon>
        <taxon>Ascomycota</taxon>
        <taxon>Pezizomycotina</taxon>
        <taxon>Sordariomycetes</taxon>
        <taxon>Sordariomycetidae</taxon>
        <taxon>Sordariales</taxon>
        <taxon>Podosporaceae</taxon>
        <taxon>Triangularia</taxon>
    </lineage>
</organism>
<dbReference type="InterPro" id="IPR002110">
    <property type="entry name" value="Ankyrin_rpt"/>
</dbReference>
<comment type="caution">
    <text evidence="5">The sequence shown here is derived from an EMBL/GenBank/DDBJ whole genome shotgun (WGS) entry which is preliminary data.</text>
</comment>
<evidence type="ECO:0000256" key="1">
    <source>
        <dbReference type="ARBA" id="ARBA00022737"/>
    </source>
</evidence>
<keyword evidence="1" id="KW-0677">Repeat</keyword>
<dbReference type="Gene3D" id="1.25.40.20">
    <property type="entry name" value="Ankyrin repeat-containing domain"/>
    <property type="match status" value="2"/>
</dbReference>
<sequence length="1060" mass="119826">MAEGNGEEDLYKQVDDLLKDLTAPLAESDAFPAPVIHQPGQATALANGQPEQIIKAVKRLEAYKGRHRITDYQRTNRRREAKLRQRQEQAKAAGGAEVSENLIPNQNQIAEKNSIPDYNQIAADRNRILMQSQIADQSRILMQKQSPDQSRIAIQNQSPDQSRILIQSQIVDQSRILNQDQMVGQSYSPNQSQIASQTRIIIQDQIVDPTVIYGFANEAPMPTEMQMPSQMQMPNENQMTTKGMRGGDISSFENHVDSNGNKIVVMNMGVIQLRERPEESSLNILRAFIFQYLWTDRSIFSHLTNRCESLATWDPFNPDAFKLTFNVMWAVFSLILDTTTKSHIYCVIDAVDECAQDDTTGKFLNLLMTYSKKGYGDALKLLISGRPDWQQESGILSQFTSKKPPLEVRLEPELTSRDIAQIVDVGFAEFEEKLSIEKDEVAQLKQKLVTKANGMVLWAALALREIKKKLGITLGWLRQVVESLPSGVSEMYDRILWSLQQKYEGYGRDEDEKEPLLVDPLGNNGSESDMLLIWKAMLWVARAGRALTLKELDIALSVHLDDTCFADSKPRRIANIEDFVRRISFFEIVPPPERLDGGEEKGGNAASSGRPHFASHTMTPSPTIRLIHQSAKDYILKTTVSTEGRKGDLQPKDVPTLDDGDITAVLVTVLKYSDFENGAVRDIPGSDERFIDAFKGYIERFGLLEYAAYYWPYHMSRMAMPSDELIRLVDSFVTYAQNHVRFWCQVRDFIRFRHPDFVDNYSRLHIAAENGINFLVRLFIARGDNPDERDQHGRTPYMMAVFCEYHDTAKILEDAGADTSLTFGVDFFNLKCPPLHCASSQGDLQTMAELLQEGRLVDEVETYGRTSLFYAGQAGNWETIEILLGPGADPLSKDKHGRHPLDVTLGARCREILLEKMKGKLQSPDKNMEDPAGAGRLGVSPCTHNQHLQFDLVHGTCDRYCCDCSPDSDSYEICNQCWEDGRRCPGMGHSMLTRINIDGLVSWLEYSPALVNAKVKDPRLAVNSSGWKLGRRGRALWRRTRLSMSRLFMRRGLKNQSDGI</sequence>
<dbReference type="EMBL" id="MU863875">
    <property type="protein sequence ID" value="KAK4205591.1"/>
    <property type="molecule type" value="Genomic_DNA"/>
</dbReference>
<accession>A0AAN6XTU3</accession>
<dbReference type="PROSITE" id="PS50297">
    <property type="entry name" value="ANK_REP_REGION"/>
    <property type="match status" value="1"/>
</dbReference>
<dbReference type="Pfam" id="PF24883">
    <property type="entry name" value="NPHP3_N"/>
    <property type="match status" value="1"/>
</dbReference>
<dbReference type="PANTHER" id="PTHR10039:SF17">
    <property type="entry name" value="FUNGAL STAND N-TERMINAL GOODBYE DOMAIN-CONTAINING PROTEIN-RELATED"/>
    <property type="match status" value="1"/>
</dbReference>
<dbReference type="SMART" id="SM00248">
    <property type="entry name" value="ANK"/>
    <property type="match status" value="5"/>
</dbReference>
<evidence type="ECO:0000313" key="6">
    <source>
        <dbReference type="Proteomes" id="UP001303160"/>
    </source>
</evidence>
<dbReference type="PANTHER" id="PTHR10039">
    <property type="entry name" value="AMELOGENIN"/>
    <property type="match status" value="1"/>
</dbReference>
<dbReference type="PROSITE" id="PS50088">
    <property type="entry name" value="ANK_REPEAT"/>
    <property type="match status" value="2"/>
</dbReference>
<feature type="repeat" description="ANK" evidence="2">
    <location>
        <begin position="863"/>
        <end position="895"/>
    </location>
</feature>
<evidence type="ECO:0000259" key="4">
    <source>
        <dbReference type="Pfam" id="PF24883"/>
    </source>
</evidence>
<dbReference type="Pfam" id="PF12796">
    <property type="entry name" value="Ank_2"/>
    <property type="match status" value="2"/>
</dbReference>
<dbReference type="Proteomes" id="UP001303160">
    <property type="component" value="Unassembled WGS sequence"/>
</dbReference>
<evidence type="ECO:0000256" key="3">
    <source>
        <dbReference type="SAM" id="MobiDB-lite"/>
    </source>
</evidence>
<name>A0AAN6XTU3_9PEZI</name>
<dbReference type="AlphaFoldDB" id="A0AAN6XTU3"/>
<keyword evidence="6" id="KW-1185">Reference proteome</keyword>
<feature type="domain" description="Nephrocystin 3-like N-terminal" evidence="4">
    <location>
        <begin position="275"/>
        <end position="386"/>
    </location>
</feature>
<feature type="compositionally biased region" description="Basic and acidic residues" evidence="3">
    <location>
        <begin position="593"/>
        <end position="602"/>
    </location>
</feature>
<evidence type="ECO:0000256" key="2">
    <source>
        <dbReference type="PROSITE-ProRule" id="PRU00023"/>
    </source>
</evidence>
<evidence type="ECO:0000313" key="5">
    <source>
        <dbReference type="EMBL" id="KAK4205591.1"/>
    </source>
</evidence>
<gene>
    <name evidence="5" type="ORF">QBC40DRAFT_291622</name>
</gene>
<reference evidence="5" key="1">
    <citation type="journal article" date="2023" name="Mol. Phylogenet. Evol.">
        <title>Genome-scale phylogeny and comparative genomics of the fungal order Sordariales.</title>
        <authorList>
            <person name="Hensen N."/>
            <person name="Bonometti L."/>
            <person name="Westerberg I."/>
            <person name="Brannstrom I.O."/>
            <person name="Guillou S."/>
            <person name="Cros-Aarteil S."/>
            <person name="Calhoun S."/>
            <person name="Haridas S."/>
            <person name="Kuo A."/>
            <person name="Mondo S."/>
            <person name="Pangilinan J."/>
            <person name="Riley R."/>
            <person name="LaButti K."/>
            <person name="Andreopoulos B."/>
            <person name="Lipzen A."/>
            <person name="Chen C."/>
            <person name="Yan M."/>
            <person name="Daum C."/>
            <person name="Ng V."/>
            <person name="Clum A."/>
            <person name="Steindorff A."/>
            <person name="Ohm R.A."/>
            <person name="Martin F."/>
            <person name="Silar P."/>
            <person name="Natvig D.O."/>
            <person name="Lalanne C."/>
            <person name="Gautier V."/>
            <person name="Ament-Velasquez S.L."/>
            <person name="Kruys A."/>
            <person name="Hutchinson M.I."/>
            <person name="Powell A.J."/>
            <person name="Barry K."/>
            <person name="Miller A.N."/>
            <person name="Grigoriev I.V."/>
            <person name="Debuchy R."/>
            <person name="Gladieux P."/>
            <person name="Hiltunen Thoren M."/>
            <person name="Johannesson H."/>
        </authorList>
    </citation>
    <scope>NUCLEOTIDE SEQUENCE</scope>
    <source>
        <strain evidence="5">CBS 315.58</strain>
    </source>
</reference>
<feature type="region of interest" description="Disordered" evidence="3">
    <location>
        <begin position="593"/>
        <end position="614"/>
    </location>
</feature>
<dbReference type="SUPFAM" id="SSF48403">
    <property type="entry name" value="Ankyrin repeat"/>
    <property type="match status" value="1"/>
</dbReference>
<dbReference type="InterPro" id="IPR036770">
    <property type="entry name" value="Ankyrin_rpt-contain_sf"/>
</dbReference>
<reference evidence="5" key="2">
    <citation type="submission" date="2023-05" db="EMBL/GenBank/DDBJ databases">
        <authorList>
            <consortium name="Lawrence Berkeley National Laboratory"/>
            <person name="Steindorff A."/>
            <person name="Hensen N."/>
            <person name="Bonometti L."/>
            <person name="Westerberg I."/>
            <person name="Brannstrom I.O."/>
            <person name="Guillou S."/>
            <person name="Cros-Aarteil S."/>
            <person name="Calhoun S."/>
            <person name="Haridas S."/>
            <person name="Kuo A."/>
            <person name="Mondo S."/>
            <person name="Pangilinan J."/>
            <person name="Riley R."/>
            <person name="Labutti K."/>
            <person name="Andreopoulos B."/>
            <person name="Lipzen A."/>
            <person name="Chen C."/>
            <person name="Yanf M."/>
            <person name="Daum C."/>
            <person name="Ng V."/>
            <person name="Clum A."/>
            <person name="Ohm R."/>
            <person name="Martin F."/>
            <person name="Silar P."/>
            <person name="Natvig D."/>
            <person name="Lalanne C."/>
            <person name="Gautier V."/>
            <person name="Ament-Velasquez S.L."/>
            <person name="Kruys A."/>
            <person name="Hutchinson M.I."/>
            <person name="Powell A.J."/>
            <person name="Barry K."/>
            <person name="Miller A.N."/>
            <person name="Grigoriev I.V."/>
            <person name="Debuchy R."/>
            <person name="Gladieux P."/>
            <person name="Thoren M.H."/>
            <person name="Johannesson H."/>
        </authorList>
    </citation>
    <scope>NUCLEOTIDE SEQUENCE</scope>
    <source>
        <strain evidence="5">CBS 315.58</strain>
    </source>
</reference>
<feature type="repeat" description="ANK" evidence="2">
    <location>
        <begin position="759"/>
        <end position="791"/>
    </location>
</feature>